<comment type="caution">
    <text evidence="1">The sequence shown here is derived from an EMBL/GenBank/DDBJ whole genome shotgun (WGS) entry which is preliminary data.</text>
</comment>
<protein>
    <submittedName>
        <fullName evidence="1">Uncharacterized protein</fullName>
    </submittedName>
</protein>
<dbReference type="EMBL" id="JABMKT010000019">
    <property type="protein sequence ID" value="NYV28050.1"/>
    <property type="molecule type" value="Genomic_DNA"/>
</dbReference>
<dbReference type="RefSeq" id="WP_180136153.1">
    <property type="nucleotide sequence ID" value="NZ_JABMKT010000019.1"/>
</dbReference>
<name>A0A7Z0PGY2_9FUSO</name>
<accession>A0A7Z0PGY2</accession>
<proteinExistence type="predicted"/>
<dbReference type="Proteomes" id="UP000526184">
    <property type="component" value="Unassembled WGS sequence"/>
</dbReference>
<dbReference type="PROSITE" id="PS51257">
    <property type="entry name" value="PROKAR_LIPOPROTEIN"/>
    <property type="match status" value="1"/>
</dbReference>
<gene>
    <name evidence="1" type="ORF">HP397_04385</name>
</gene>
<dbReference type="AlphaFoldDB" id="A0A7Z0PGY2"/>
<evidence type="ECO:0000313" key="1">
    <source>
        <dbReference type="EMBL" id="NYV28050.1"/>
    </source>
</evidence>
<sequence length="163" mass="18589">MKKFLMAILFGFTMFSCTMLNVTDYRVPNSEIRANLAQKVDNRIDLFLAKGEITIRDVYVKDYRLNIILSAETSSVVGALFGKTSQTAIVHLESDIRVQDGKIYTKNVRVKEVKGNIQDEVIKQITNAVVYATLDNTEIYSYRYPKDVKSAYLGENSIIINFR</sequence>
<reference evidence="1 2" key="1">
    <citation type="submission" date="2020-05" db="EMBL/GenBank/DDBJ databases">
        <title>Streptobacillus felis strain LHL191014123.</title>
        <authorList>
            <person name="Fawzy A."/>
            <person name="Rau J."/>
            <person name="Risse K."/>
            <person name="Schauerte N."/>
            <person name="Geiger C."/>
            <person name="Blom J."/>
            <person name="Imirzalioglu C."/>
            <person name="Falgenhauer J."/>
            <person name="Bach A."/>
            <person name="Herden C."/>
            <person name="Eisenberg T."/>
        </authorList>
    </citation>
    <scope>NUCLEOTIDE SEQUENCE [LARGE SCALE GENOMIC DNA]</scope>
    <source>
        <strain evidence="1 2">LHL191014123</strain>
    </source>
</reference>
<organism evidence="1 2">
    <name type="scientific">Streptobacillus felis</name>
    <dbReference type="NCBI Taxonomy" id="1384509"/>
    <lineage>
        <taxon>Bacteria</taxon>
        <taxon>Fusobacteriati</taxon>
        <taxon>Fusobacteriota</taxon>
        <taxon>Fusobacteriia</taxon>
        <taxon>Fusobacteriales</taxon>
        <taxon>Leptotrichiaceae</taxon>
        <taxon>Streptobacillus</taxon>
    </lineage>
</organism>
<keyword evidence="2" id="KW-1185">Reference proteome</keyword>
<evidence type="ECO:0000313" key="2">
    <source>
        <dbReference type="Proteomes" id="UP000526184"/>
    </source>
</evidence>